<dbReference type="Proteomes" id="UP001430953">
    <property type="component" value="Unassembled WGS sequence"/>
</dbReference>
<protein>
    <recommendedName>
        <fullName evidence="4">Ribosomal protein S3</fullName>
    </recommendedName>
</protein>
<reference evidence="2 3" key="1">
    <citation type="submission" date="2023-03" db="EMBL/GenBank/DDBJ databases">
        <title>High recombination rates correlate with genetic variation in Cardiocondyla obscurior ants.</title>
        <authorList>
            <person name="Errbii M."/>
        </authorList>
    </citation>
    <scope>NUCLEOTIDE SEQUENCE [LARGE SCALE GENOMIC DNA]</scope>
    <source>
        <strain evidence="2">Alpha-2009</strain>
        <tissue evidence="2">Whole body</tissue>
    </source>
</reference>
<organism evidence="2 3">
    <name type="scientific">Cardiocondyla obscurior</name>
    <dbReference type="NCBI Taxonomy" id="286306"/>
    <lineage>
        <taxon>Eukaryota</taxon>
        <taxon>Metazoa</taxon>
        <taxon>Ecdysozoa</taxon>
        <taxon>Arthropoda</taxon>
        <taxon>Hexapoda</taxon>
        <taxon>Insecta</taxon>
        <taxon>Pterygota</taxon>
        <taxon>Neoptera</taxon>
        <taxon>Endopterygota</taxon>
        <taxon>Hymenoptera</taxon>
        <taxon>Apocrita</taxon>
        <taxon>Aculeata</taxon>
        <taxon>Formicoidea</taxon>
        <taxon>Formicidae</taxon>
        <taxon>Myrmicinae</taxon>
        <taxon>Cardiocondyla</taxon>
    </lineage>
</organism>
<sequence>MNVSTNAVFTRVWRFGDERFATELNRPETRESRRSLSDHSWCKRKILDLPSTPDSTNTLQSEFRFGALGTKGSRRKLTKKTVRRPGKAAEVSLTIPGAREKSSTYPVLQIALTLCRVNSGLALWGRKVRDANQGNRPETGRETQSLSDHSWCKRKILDLPSTPDSTNTLQSEFSFNLKILLLYLQVWRFGDERFATKLTKETVRRPGKPRSLSDHSWCKRKSSTYPVLQIALTLCRVNSGLALWGRKVRDETNQGNRPDPGSRRSLSDHSWCKRKSSTYPVLQIALTLCRVWRFGDERFATETNQGNRPETWGSRRSLSDHSWCKRKILDLPSTPDSTNTLQSEFRFGALGTKGSRRKLTKKPSGDQETAEVPLTIPGARENSSTYPVLQIALTLCRVWRFGDERFATETNQGNRPETRKAAEVSLTIPGARKILDLPSTPDSTNTLQSEFRFGALGTKGSRRKLTKETVRRPGEAAEVSLTIPGARENSSTYPVLQIALTLCRVNSGLALWGRKVWRFGDERFATETNQGNRPKTRENRRSLTIPGARENSSTYPVLQIALTLCRVNSGLALWGRKVRDETNQRKPSGDREAAEVPLTIPGAEKNPRLT</sequence>
<evidence type="ECO:0000256" key="1">
    <source>
        <dbReference type="SAM" id="MobiDB-lite"/>
    </source>
</evidence>
<keyword evidence="3" id="KW-1185">Reference proteome</keyword>
<comment type="caution">
    <text evidence="2">The sequence shown here is derived from an EMBL/GenBank/DDBJ whole genome shotgun (WGS) entry which is preliminary data.</text>
</comment>
<proteinExistence type="predicted"/>
<gene>
    <name evidence="2" type="ORF">PUN28_015292</name>
</gene>
<dbReference type="EMBL" id="JADYXP020000017">
    <property type="protein sequence ID" value="KAL0106634.1"/>
    <property type="molecule type" value="Genomic_DNA"/>
</dbReference>
<dbReference type="AlphaFoldDB" id="A0AAW2EW09"/>
<feature type="region of interest" description="Disordered" evidence="1">
    <location>
        <begin position="581"/>
        <end position="610"/>
    </location>
</feature>
<feature type="region of interest" description="Disordered" evidence="1">
    <location>
        <begin position="527"/>
        <end position="549"/>
    </location>
</feature>
<name>A0AAW2EW09_9HYME</name>
<accession>A0AAW2EW09</accession>
<feature type="compositionally biased region" description="Basic and acidic residues" evidence="1">
    <location>
        <begin position="581"/>
        <end position="594"/>
    </location>
</feature>
<evidence type="ECO:0000313" key="3">
    <source>
        <dbReference type="Proteomes" id="UP001430953"/>
    </source>
</evidence>
<feature type="region of interest" description="Disordered" evidence="1">
    <location>
        <begin position="352"/>
        <end position="372"/>
    </location>
</feature>
<evidence type="ECO:0008006" key="4">
    <source>
        <dbReference type="Google" id="ProtNLM"/>
    </source>
</evidence>
<evidence type="ECO:0000313" key="2">
    <source>
        <dbReference type="EMBL" id="KAL0106634.1"/>
    </source>
</evidence>